<dbReference type="PANTHER" id="PTHR23026">
    <property type="entry name" value="NADPH NITROREDUCTASE"/>
    <property type="match status" value="1"/>
</dbReference>
<gene>
    <name evidence="5" type="ORF">BECKDK2373B_GA0170837_105728</name>
</gene>
<dbReference type="PANTHER" id="PTHR23026:SF90">
    <property type="entry name" value="IODOTYROSINE DEIODINASE 1"/>
    <property type="match status" value="1"/>
</dbReference>
<keyword evidence="2" id="KW-0288">FMN</keyword>
<dbReference type="Pfam" id="PF00881">
    <property type="entry name" value="Nitroreductase"/>
    <property type="match status" value="1"/>
</dbReference>
<keyword evidence="3" id="KW-0560">Oxidoreductase</keyword>
<dbReference type="InterPro" id="IPR000415">
    <property type="entry name" value="Nitroreductase-like"/>
</dbReference>
<name>A0A450SR25_9GAMM</name>
<dbReference type="AlphaFoldDB" id="A0A450SR25"/>
<keyword evidence="1" id="KW-0285">Flavoprotein</keyword>
<proteinExistence type="predicted"/>
<evidence type="ECO:0000256" key="3">
    <source>
        <dbReference type="ARBA" id="ARBA00023002"/>
    </source>
</evidence>
<evidence type="ECO:0000256" key="2">
    <source>
        <dbReference type="ARBA" id="ARBA00022643"/>
    </source>
</evidence>
<evidence type="ECO:0000313" key="5">
    <source>
        <dbReference type="EMBL" id="VFJ56338.1"/>
    </source>
</evidence>
<dbReference type="EMBL" id="CAADEX010000057">
    <property type="protein sequence ID" value="VFJ56338.1"/>
    <property type="molecule type" value="Genomic_DNA"/>
</dbReference>
<evidence type="ECO:0000259" key="4">
    <source>
        <dbReference type="Pfam" id="PF00881"/>
    </source>
</evidence>
<accession>A0A450SR25</accession>
<dbReference type="SUPFAM" id="SSF55469">
    <property type="entry name" value="FMN-dependent nitroreductase-like"/>
    <property type="match status" value="1"/>
</dbReference>
<sequence>MACGSWGLASLVPSHPRFHFSRVCHVHFHSKDFMSTEPFFNQEERDAVYRVIRARRDIRHFIPDRTIPARVLERILRAAHQAPSVGLMQPWRIIHVHDRALRDKLKAEVEKERLATADALGGRQDAFLKLKVEGIAECAELLVMVMAPDDGTVLGRRTLPREMAISSCACAIENMWLAARAENLGLGWVSFFDPRQVAGLLGCPDTAEPLAILCLGPVESFPPAPLLALQGWREEKALEALLYHDRYGEEPAPPEGGV</sequence>
<dbReference type="InterPro" id="IPR012825">
    <property type="entry name" value="BluB"/>
</dbReference>
<dbReference type="GO" id="GO:0016491">
    <property type="term" value="F:oxidoreductase activity"/>
    <property type="evidence" value="ECO:0007669"/>
    <property type="project" value="UniProtKB-KW"/>
</dbReference>
<reference evidence="5" key="1">
    <citation type="submission" date="2019-02" db="EMBL/GenBank/DDBJ databases">
        <authorList>
            <person name="Gruber-Vodicka R. H."/>
            <person name="Seah K. B. B."/>
        </authorList>
    </citation>
    <scope>NUCLEOTIDE SEQUENCE</scope>
    <source>
        <strain evidence="5">BECK_DK47</strain>
    </source>
</reference>
<protein>
    <submittedName>
        <fullName evidence="5">Cob(II)yrinic acid a,c-diamide reductase</fullName>
    </submittedName>
</protein>
<dbReference type="InterPro" id="IPR050627">
    <property type="entry name" value="Nitroreductase/BluB"/>
</dbReference>
<organism evidence="5">
    <name type="scientific">Candidatus Kentrum sp. DK</name>
    <dbReference type="NCBI Taxonomy" id="2126562"/>
    <lineage>
        <taxon>Bacteria</taxon>
        <taxon>Pseudomonadati</taxon>
        <taxon>Pseudomonadota</taxon>
        <taxon>Gammaproteobacteria</taxon>
        <taxon>Candidatus Kentrum</taxon>
    </lineage>
</organism>
<dbReference type="NCBIfam" id="TIGR02476">
    <property type="entry name" value="BluB"/>
    <property type="match status" value="1"/>
</dbReference>
<dbReference type="Gene3D" id="3.40.109.10">
    <property type="entry name" value="NADH Oxidase"/>
    <property type="match status" value="1"/>
</dbReference>
<feature type="domain" description="Nitroreductase" evidence="4">
    <location>
        <begin position="52"/>
        <end position="216"/>
    </location>
</feature>
<evidence type="ECO:0000256" key="1">
    <source>
        <dbReference type="ARBA" id="ARBA00022630"/>
    </source>
</evidence>
<dbReference type="InterPro" id="IPR029479">
    <property type="entry name" value="Nitroreductase"/>
</dbReference>